<keyword evidence="2" id="KW-1185">Reference proteome</keyword>
<name>A0ABY4DQ41_9NEIS</name>
<protein>
    <submittedName>
        <fullName evidence="1">Uncharacterized protein</fullName>
    </submittedName>
</protein>
<accession>A0ABY4DQ41</accession>
<reference evidence="1 2" key="1">
    <citation type="journal article" date="2022" name="Res Sq">
        <title>Evolution of multicellular longitudinally dividing oral cavity symbionts (Neisseriaceae).</title>
        <authorList>
            <person name="Nyongesa S."/>
            <person name="Weber P."/>
            <person name="Bernet E."/>
            <person name="Pullido F."/>
            <person name="Nieckarz M."/>
            <person name="Delaby M."/>
            <person name="Nieves C."/>
            <person name="Viehboeck T."/>
            <person name="Krause N."/>
            <person name="Rivera-Millot A."/>
            <person name="Nakamura A."/>
            <person name="Vischer N."/>
            <person name="VanNieuwenhze M."/>
            <person name="Brun Y."/>
            <person name="Cava F."/>
            <person name="Bulgheresi S."/>
            <person name="Veyrier F."/>
        </authorList>
    </citation>
    <scope>NUCLEOTIDE SEQUENCE [LARGE SCALE GENOMIC DNA]</scope>
    <source>
        <strain evidence="1 2">CCUG 63373m</strain>
    </source>
</reference>
<dbReference type="EMBL" id="CP091508">
    <property type="protein sequence ID" value="UOO81183.1"/>
    <property type="molecule type" value="Genomic_DNA"/>
</dbReference>
<dbReference type="RefSeq" id="WP_244784247.1">
    <property type="nucleotide sequence ID" value="NZ_CP091508.1"/>
</dbReference>
<gene>
    <name evidence="1" type="ORF">LVJ83_09385</name>
</gene>
<sequence length="112" mass="12780">MTAYRELVQRVIAGKHADLELGMSRAREQESFIVHVSQLLDKTSWAYTVRMNSRFEVTFGMDLGLIKFEHQIRAVWQALAAVYCVQRLGDALEIASIRRDGYSCRVVFGEAP</sequence>
<dbReference type="Proteomes" id="UP000829817">
    <property type="component" value="Chromosome"/>
</dbReference>
<proteinExistence type="predicted"/>
<organism evidence="1 2">
    <name type="scientific">Uruburuella testudinis</name>
    <dbReference type="NCBI Taxonomy" id="1282863"/>
    <lineage>
        <taxon>Bacteria</taxon>
        <taxon>Pseudomonadati</taxon>
        <taxon>Pseudomonadota</taxon>
        <taxon>Betaproteobacteria</taxon>
        <taxon>Neisseriales</taxon>
        <taxon>Neisseriaceae</taxon>
        <taxon>Uruburuella</taxon>
    </lineage>
</organism>
<evidence type="ECO:0000313" key="1">
    <source>
        <dbReference type="EMBL" id="UOO81183.1"/>
    </source>
</evidence>
<evidence type="ECO:0000313" key="2">
    <source>
        <dbReference type="Proteomes" id="UP000829817"/>
    </source>
</evidence>